<accession>A0A2J6SX00</accession>
<dbReference type="Proteomes" id="UP000235371">
    <property type="component" value="Unassembled WGS sequence"/>
</dbReference>
<dbReference type="InterPro" id="IPR022198">
    <property type="entry name" value="DUF3723"/>
</dbReference>
<evidence type="ECO:0000313" key="2">
    <source>
        <dbReference type="Proteomes" id="UP000235371"/>
    </source>
</evidence>
<name>A0A2J6SX00_9HELO</name>
<dbReference type="OrthoDB" id="4227485at2759"/>
<reference evidence="1 2" key="1">
    <citation type="submission" date="2016-04" db="EMBL/GenBank/DDBJ databases">
        <title>A degradative enzymes factory behind the ericoid mycorrhizal symbiosis.</title>
        <authorList>
            <consortium name="DOE Joint Genome Institute"/>
            <person name="Martino E."/>
            <person name="Morin E."/>
            <person name="Grelet G."/>
            <person name="Kuo A."/>
            <person name="Kohler A."/>
            <person name="Daghino S."/>
            <person name="Barry K."/>
            <person name="Choi C."/>
            <person name="Cichocki N."/>
            <person name="Clum A."/>
            <person name="Copeland A."/>
            <person name="Hainaut M."/>
            <person name="Haridas S."/>
            <person name="Labutti K."/>
            <person name="Lindquist E."/>
            <person name="Lipzen A."/>
            <person name="Khouja H.-R."/>
            <person name="Murat C."/>
            <person name="Ohm R."/>
            <person name="Olson A."/>
            <person name="Spatafora J."/>
            <person name="Veneault-Fourrey C."/>
            <person name="Henrissat B."/>
            <person name="Grigoriev I."/>
            <person name="Martin F."/>
            <person name="Perotto S."/>
        </authorList>
    </citation>
    <scope>NUCLEOTIDE SEQUENCE [LARGE SCALE GENOMIC DNA]</scope>
    <source>
        <strain evidence="1 2">E</strain>
    </source>
</reference>
<feature type="non-terminal residue" evidence="1">
    <location>
        <position position="465"/>
    </location>
</feature>
<dbReference type="STRING" id="1095630.A0A2J6SX00"/>
<dbReference type="AlphaFoldDB" id="A0A2J6SX00"/>
<proteinExistence type="predicted"/>
<gene>
    <name evidence="1" type="ORF">K444DRAFT_697221</name>
</gene>
<dbReference type="EMBL" id="KZ613856">
    <property type="protein sequence ID" value="PMD55302.1"/>
    <property type="molecule type" value="Genomic_DNA"/>
</dbReference>
<organism evidence="1 2">
    <name type="scientific">Hyaloscypha bicolor E</name>
    <dbReference type="NCBI Taxonomy" id="1095630"/>
    <lineage>
        <taxon>Eukaryota</taxon>
        <taxon>Fungi</taxon>
        <taxon>Dikarya</taxon>
        <taxon>Ascomycota</taxon>
        <taxon>Pezizomycotina</taxon>
        <taxon>Leotiomycetes</taxon>
        <taxon>Helotiales</taxon>
        <taxon>Hyaloscyphaceae</taxon>
        <taxon>Hyaloscypha</taxon>
        <taxon>Hyaloscypha bicolor</taxon>
    </lineage>
</organism>
<dbReference type="GeneID" id="36595993"/>
<sequence>MWQTQAQARAEDSRLASERQLTSRGSALVRFEYLRWNEKRTPDEKRVQTLKDIFKREGCLPMKIGNHIPVTIDQQLLDAALEDAQQKRRWQTNTLPNSYSIINSQGGYPELEFPGGLEYLHGCQRIQAGREYLTPSEKWWIVDLYLSNISYELRTFLVEEYTNEEKPCDGEIYRKIRRYHSLPTAVDCMVSSATCHSLEMRWWARLKGRRVDYLKGMLRISQLASAFDALARITGLCDSGMKITTLHKVRGMRCHDWIVNYLGNIEKTWAGFFGGISQWQQRVDKVDVKVLELRAPGASTVDAEYLQGRILGGVVFKNFSPQERVIIWNNIWVFKGIIPSLSTFFLDIIFLEKCIDGVKRLVAVSPDETVSSALDHSYIKEQGSQWIQTSETTFDSERGSLETCKKLGILGLVAFVMRLHQYLPKDPVKKNRKTTPRAKADRGVLQQLAALAEILGFDSLEIRAL</sequence>
<evidence type="ECO:0000313" key="1">
    <source>
        <dbReference type="EMBL" id="PMD55302.1"/>
    </source>
</evidence>
<dbReference type="RefSeq" id="XP_024732206.1">
    <property type="nucleotide sequence ID" value="XM_024887917.1"/>
</dbReference>
<protein>
    <submittedName>
        <fullName evidence="1">Uncharacterized protein</fullName>
    </submittedName>
</protein>
<keyword evidence="2" id="KW-1185">Reference proteome</keyword>
<dbReference type="Pfam" id="PF12520">
    <property type="entry name" value="DUF3723"/>
    <property type="match status" value="1"/>
</dbReference>
<dbReference type="InParanoid" id="A0A2J6SX00"/>